<feature type="region of interest" description="Disordered" evidence="1">
    <location>
        <begin position="139"/>
        <end position="186"/>
    </location>
</feature>
<evidence type="ECO:0000313" key="2">
    <source>
        <dbReference type="EMBL" id="KAF9332473.1"/>
    </source>
</evidence>
<gene>
    <name evidence="2" type="ORF">BG006_004647</name>
</gene>
<evidence type="ECO:0000256" key="1">
    <source>
        <dbReference type="SAM" id="MobiDB-lite"/>
    </source>
</evidence>
<sequence length="218" mass="22420">MRRHTFGVWRENYDGDDIAQNEDRAVAFCTQNSPLAPKARLFPEGFIRSAHFAQGDGYVQVTGKIDHAKYGLSDHDQGGQYDMKAPVGSACAGYSSYVNLIEPHSDIFCIRCCKNKKDCNTGKSTYGCEAVIPGDYSDSTGPVTSSSSSAPATSTTTASVSSSPVVSPSTSPVAPTSSAPTTTTGAVATPTGNANAAVANAAGLLSVAAIGIASLLAL</sequence>
<evidence type="ECO:0000313" key="3">
    <source>
        <dbReference type="Proteomes" id="UP000696485"/>
    </source>
</evidence>
<keyword evidence="3" id="KW-1185">Reference proteome</keyword>
<dbReference type="Proteomes" id="UP000696485">
    <property type="component" value="Unassembled WGS sequence"/>
</dbReference>
<name>A0A9P5VMT5_9FUNG</name>
<dbReference type="AlphaFoldDB" id="A0A9P5VMT5"/>
<dbReference type="EMBL" id="JAAAUY010000258">
    <property type="protein sequence ID" value="KAF9332473.1"/>
    <property type="molecule type" value="Genomic_DNA"/>
</dbReference>
<proteinExistence type="predicted"/>
<organism evidence="2 3">
    <name type="scientific">Podila minutissima</name>
    <dbReference type="NCBI Taxonomy" id="64525"/>
    <lineage>
        <taxon>Eukaryota</taxon>
        <taxon>Fungi</taxon>
        <taxon>Fungi incertae sedis</taxon>
        <taxon>Mucoromycota</taxon>
        <taxon>Mortierellomycotina</taxon>
        <taxon>Mortierellomycetes</taxon>
        <taxon>Mortierellales</taxon>
        <taxon>Mortierellaceae</taxon>
        <taxon>Podila</taxon>
    </lineage>
</organism>
<accession>A0A9P5VMT5</accession>
<protein>
    <submittedName>
        <fullName evidence="2">Uncharacterized protein</fullName>
    </submittedName>
</protein>
<reference evidence="2" key="1">
    <citation type="journal article" date="2020" name="Fungal Divers.">
        <title>Resolving the Mortierellaceae phylogeny through synthesis of multi-gene phylogenetics and phylogenomics.</title>
        <authorList>
            <person name="Vandepol N."/>
            <person name="Liber J."/>
            <person name="Desiro A."/>
            <person name="Na H."/>
            <person name="Kennedy M."/>
            <person name="Barry K."/>
            <person name="Grigoriev I.V."/>
            <person name="Miller A.N."/>
            <person name="O'Donnell K."/>
            <person name="Stajich J.E."/>
            <person name="Bonito G."/>
        </authorList>
    </citation>
    <scope>NUCLEOTIDE SEQUENCE</scope>
    <source>
        <strain evidence="2">NVP1</strain>
    </source>
</reference>
<comment type="caution">
    <text evidence="2">The sequence shown here is derived from an EMBL/GenBank/DDBJ whole genome shotgun (WGS) entry which is preliminary data.</text>
</comment>